<dbReference type="NCBIfam" id="NF041109">
    <property type="entry name" value="VF_TspB_C_term"/>
    <property type="match status" value="1"/>
</dbReference>
<reference evidence="3" key="1">
    <citation type="submission" date="2022-09" db="EMBL/GenBank/DDBJ databases">
        <title>Intensive care unit water sources are persistently colonized with multi-drug resistant bacteria and are the site of extensive horizontal gene transfer of antibiotic resistance genes.</title>
        <authorList>
            <person name="Diorio-Toth L."/>
        </authorList>
    </citation>
    <scope>NUCLEOTIDE SEQUENCE</scope>
    <source>
        <strain evidence="3">GD03920</strain>
    </source>
</reference>
<accession>A0AA42MTY1</accession>
<evidence type="ECO:0000256" key="2">
    <source>
        <dbReference type="SAM" id="SignalP"/>
    </source>
</evidence>
<name>A0AA42MTY1_ACIJO</name>
<dbReference type="RefSeq" id="WP_279670027.1">
    <property type="nucleotide sequence ID" value="NZ_JAOCBE010000001.1"/>
</dbReference>
<dbReference type="AlphaFoldDB" id="A0AA42MTY1"/>
<feature type="signal peptide" evidence="2">
    <location>
        <begin position="1"/>
        <end position="18"/>
    </location>
</feature>
<evidence type="ECO:0000313" key="4">
    <source>
        <dbReference type="Proteomes" id="UP001159915"/>
    </source>
</evidence>
<feature type="compositionally biased region" description="Gly residues" evidence="1">
    <location>
        <begin position="370"/>
        <end position="386"/>
    </location>
</feature>
<comment type="caution">
    <text evidence="3">The sequence shown here is derived from an EMBL/GenBank/DDBJ whole genome shotgun (WGS) entry which is preliminary data.</text>
</comment>
<feature type="region of interest" description="Disordered" evidence="1">
    <location>
        <begin position="323"/>
        <end position="387"/>
    </location>
</feature>
<feature type="chain" id="PRO_5041343519" evidence="2">
    <location>
        <begin position="19"/>
        <end position="495"/>
    </location>
</feature>
<dbReference type="EMBL" id="JAOCBE010000001">
    <property type="protein sequence ID" value="MDH0969134.1"/>
    <property type="molecule type" value="Genomic_DNA"/>
</dbReference>
<dbReference type="Proteomes" id="UP001159915">
    <property type="component" value="Unassembled WGS sequence"/>
</dbReference>
<evidence type="ECO:0000256" key="1">
    <source>
        <dbReference type="SAM" id="MobiDB-lite"/>
    </source>
</evidence>
<keyword evidence="2" id="KW-0732">Signal</keyword>
<sequence>MKKLWLCCFLILTSPVFAAERTDYRDWDKNPEKRQQVVKKWDSQFEGVKKQIALTNNYANGSMRTVVDQINGEDKVRTQIRASGYDPDTGKRIRIEANVTQTANKAKVASTLTDRLKKAADYAKKSGKASIPAFVGGAAVQALVDGVGWVMDEGGKVTKKPTDPVVCDSSNCSYIPETYKRGTVYYPTGQAACDAIKLGAGFGNPSPTIKYEPSGLSDGNCRLYGGEYNYNGNYQAVVKKVSNPYYNPSAPPPENVEVTQEQLTEALKQALESNNPPLAAAIAEAIKAAYTPEGPLLATIGDEQANGLAVDAADTARDAVNKAANNTGLEPSSKGKPGYYNITDGDKTIEGNVYETDPTGSITPKPDTGTGTGTDPGTGTGTGTSTGGATLELPAFCEWAGIVCDFIEWYKTQPEDDSPELPEQELEKKEIDKDLLNIGGSSCPQDLTVNWSGLPFGITINESFEMQPYCDELEPLKYVFILITTCLCAFMFVRL</sequence>
<gene>
    <name evidence="3" type="ORF">N5C10_07610</name>
</gene>
<evidence type="ECO:0000313" key="3">
    <source>
        <dbReference type="EMBL" id="MDH0969134.1"/>
    </source>
</evidence>
<protein>
    <submittedName>
        <fullName evidence="3">Virulence factor TspB C-terminal domain-related protein</fullName>
    </submittedName>
</protein>
<organism evidence="3 4">
    <name type="scientific">Acinetobacter johnsonii</name>
    <dbReference type="NCBI Taxonomy" id="40214"/>
    <lineage>
        <taxon>Bacteria</taxon>
        <taxon>Pseudomonadati</taxon>
        <taxon>Pseudomonadota</taxon>
        <taxon>Gammaproteobacteria</taxon>
        <taxon>Moraxellales</taxon>
        <taxon>Moraxellaceae</taxon>
        <taxon>Acinetobacter</taxon>
    </lineage>
</organism>
<proteinExistence type="predicted"/>